<feature type="signal peptide" evidence="1">
    <location>
        <begin position="1"/>
        <end position="17"/>
    </location>
</feature>
<dbReference type="AlphaFoldDB" id="A0A067SPP3"/>
<evidence type="ECO:0000256" key="1">
    <source>
        <dbReference type="SAM" id="SignalP"/>
    </source>
</evidence>
<dbReference type="EMBL" id="KL142387">
    <property type="protein sequence ID" value="KDR72871.1"/>
    <property type="molecule type" value="Genomic_DNA"/>
</dbReference>
<sequence>MAILFILPILLVGVCLAQDSSTTSNLAQPTTGTTQKFYSSTFVNPTPPNIQSEFRANYMQHKFDVNVNHIVSGFIYVSPSQQKIRADGASDGSLEISIFDFKNTTANGTVANSVLSFENGAIQPTCSSFFVAPFVQIVPDNFLSLSNAVFAGTQIDDLYGPVDTWTFSMGNNLQITFFLDSSDTLVRFDFAASDTLRTFTTTRFFNIIPGPVNATIFDTSCH</sequence>
<evidence type="ECO:0000313" key="3">
    <source>
        <dbReference type="Proteomes" id="UP000027222"/>
    </source>
</evidence>
<organism evidence="2 3">
    <name type="scientific">Galerina marginata (strain CBS 339.88)</name>
    <dbReference type="NCBI Taxonomy" id="685588"/>
    <lineage>
        <taxon>Eukaryota</taxon>
        <taxon>Fungi</taxon>
        <taxon>Dikarya</taxon>
        <taxon>Basidiomycota</taxon>
        <taxon>Agaricomycotina</taxon>
        <taxon>Agaricomycetes</taxon>
        <taxon>Agaricomycetidae</taxon>
        <taxon>Agaricales</taxon>
        <taxon>Agaricineae</taxon>
        <taxon>Strophariaceae</taxon>
        <taxon>Galerina</taxon>
    </lineage>
</organism>
<dbReference type="HOGENOM" id="CLU_108575_1_0_1"/>
<gene>
    <name evidence="2" type="ORF">GALMADRAFT_142591</name>
</gene>
<keyword evidence="3" id="KW-1185">Reference proteome</keyword>
<keyword evidence="1" id="KW-0732">Signal</keyword>
<protein>
    <submittedName>
        <fullName evidence="2">Uncharacterized protein</fullName>
    </submittedName>
</protein>
<feature type="chain" id="PRO_5001646005" evidence="1">
    <location>
        <begin position="18"/>
        <end position="222"/>
    </location>
</feature>
<proteinExistence type="predicted"/>
<dbReference type="OrthoDB" id="3535343at2759"/>
<accession>A0A067SPP3</accession>
<reference evidence="3" key="1">
    <citation type="journal article" date="2014" name="Proc. Natl. Acad. Sci. U.S.A.">
        <title>Extensive sampling of basidiomycete genomes demonstrates inadequacy of the white-rot/brown-rot paradigm for wood decay fungi.</title>
        <authorList>
            <person name="Riley R."/>
            <person name="Salamov A.A."/>
            <person name="Brown D.W."/>
            <person name="Nagy L.G."/>
            <person name="Floudas D."/>
            <person name="Held B.W."/>
            <person name="Levasseur A."/>
            <person name="Lombard V."/>
            <person name="Morin E."/>
            <person name="Otillar R."/>
            <person name="Lindquist E.A."/>
            <person name="Sun H."/>
            <person name="LaButti K.M."/>
            <person name="Schmutz J."/>
            <person name="Jabbour D."/>
            <person name="Luo H."/>
            <person name="Baker S.E."/>
            <person name="Pisabarro A.G."/>
            <person name="Walton J.D."/>
            <person name="Blanchette R.A."/>
            <person name="Henrissat B."/>
            <person name="Martin F."/>
            <person name="Cullen D."/>
            <person name="Hibbett D.S."/>
            <person name="Grigoriev I.V."/>
        </authorList>
    </citation>
    <scope>NUCLEOTIDE SEQUENCE [LARGE SCALE GENOMIC DNA]</scope>
    <source>
        <strain evidence="3">CBS 339.88</strain>
    </source>
</reference>
<dbReference type="Proteomes" id="UP000027222">
    <property type="component" value="Unassembled WGS sequence"/>
</dbReference>
<name>A0A067SPP3_GALM3</name>
<evidence type="ECO:0000313" key="2">
    <source>
        <dbReference type="EMBL" id="KDR72871.1"/>
    </source>
</evidence>